<evidence type="ECO:0008006" key="4">
    <source>
        <dbReference type="Google" id="ProtNLM"/>
    </source>
</evidence>
<sequence length="623" mass="66417">MASMASTSTTSTMPPPPPPPSMLAPGKKREGDISDSFASLSGLNATPLPDRYRQLKLSLVAGHDEAQIVASWHRLLDVLRAENDTIARLGPDVIPSLRFSHLEEDLKAKHEELKKRGVAVVRGVIPRDEARAYKDQIEAYVAENKDATRGFPPENPQVYELYWSAAQLAARGHPHLVATQKRLMQALWHVSDPHAPVDISQPTMYADRLRIRQPGDARFALGPHQDGGSVERWEPAGYGLGKVYDEVFAGRWEDYDAWDAGKRAGAVCDLHAGLGACSVFRTFQGWLSISDVGPRQGTLLVYPLAKLATVYTLLRPFFRPKVAASSSSSLPASSADFLSAANWEFTGGAAMTSDLQGATPGHGQEFPEGPNGEPLHPHLELARTMVHVPQVAPGDFVVWHCDGIHAVDKVHSGTGDSSVLYIPVCPLTEVNARYLARQREAFLMGLPGPDFPGGKGESEHVNRPPASAIVGEAARQAMGLAPFLDSGVVLAGDAGLADGLHQVQGALGDGNQLGQGGRLVGPALDLVAGQAPDALLDGVDGVLDLGVEAVHAVDEGGRGVGVGALALGLGMLGGLFEDMLERRQPMGEGRDGHVVEVDGSHCDGSWEGRGFFLLEKWDGTAEE</sequence>
<proteinExistence type="predicted"/>
<dbReference type="Proteomes" id="UP000031575">
    <property type="component" value="Unassembled WGS sequence"/>
</dbReference>
<dbReference type="EMBL" id="AWTV01000004">
    <property type="protein sequence ID" value="KIH93852.1"/>
    <property type="molecule type" value="Genomic_DNA"/>
</dbReference>
<dbReference type="PANTHER" id="PTHR30613">
    <property type="entry name" value="UNCHARACTERIZED PROTEIN YBIU-RELATED"/>
    <property type="match status" value="1"/>
</dbReference>
<feature type="compositionally biased region" description="Pro residues" evidence="1">
    <location>
        <begin position="13"/>
        <end position="22"/>
    </location>
</feature>
<gene>
    <name evidence="2" type="ORF">SPBR_05658</name>
</gene>
<evidence type="ECO:0000313" key="3">
    <source>
        <dbReference type="Proteomes" id="UP000031575"/>
    </source>
</evidence>
<accession>A0A0C2JAB2</accession>
<name>A0A0C2JAB2_9PEZI</name>
<comment type="caution">
    <text evidence="2">The sequence shown here is derived from an EMBL/GenBank/DDBJ whole genome shotgun (WGS) entry which is preliminary data.</text>
</comment>
<dbReference type="AlphaFoldDB" id="A0A0C2JAB2"/>
<dbReference type="GeneID" id="63678842"/>
<dbReference type="RefSeq" id="XP_040621862.1">
    <property type="nucleotide sequence ID" value="XM_040763921.1"/>
</dbReference>
<reference evidence="2 3" key="1">
    <citation type="journal article" date="2014" name="BMC Genomics">
        <title>Comparative genomics of the major fungal agents of human and animal Sporotrichosis: Sporothrix schenckii and Sporothrix brasiliensis.</title>
        <authorList>
            <person name="Teixeira M.M."/>
            <person name="de Almeida L.G."/>
            <person name="Kubitschek-Barreira P."/>
            <person name="Alves F.L."/>
            <person name="Kioshima E.S."/>
            <person name="Abadio A.K."/>
            <person name="Fernandes L."/>
            <person name="Derengowski L.S."/>
            <person name="Ferreira K.S."/>
            <person name="Souza R.C."/>
            <person name="Ruiz J.C."/>
            <person name="de Andrade N.C."/>
            <person name="Paes H.C."/>
            <person name="Nicola A.M."/>
            <person name="Albuquerque P."/>
            <person name="Gerber A.L."/>
            <person name="Martins V.P."/>
            <person name="Peconick L.D."/>
            <person name="Neto A.V."/>
            <person name="Chaucanez C.B."/>
            <person name="Silva P.A."/>
            <person name="Cunha O.L."/>
            <person name="de Oliveira F.F."/>
            <person name="dos Santos T.C."/>
            <person name="Barros A.L."/>
            <person name="Soares M.A."/>
            <person name="de Oliveira L.M."/>
            <person name="Marini M.M."/>
            <person name="Villalobos-Duno H."/>
            <person name="Cunha M.M."/>
            <person name="de Hoog S."/>
            <person name="da Silveira J.F."/>
            <person name="Henrissat B."/>
            <person name="Nino-Vega G.A."/>
            <person name="Cisalpino P.S."/>
            <person name="Mora-Montes H.M."/>
            <person name="Almeida S.R."/>
            <person name="Stajich J.E."/>
            <person name="Lopes-Bezerra L.M."/>
            <person name="Vasconcelos A.T."/>
            <person name="Felipe M.S."/>
        </authorList>
    </citation>
    <scope>NUCLEOTIDE SEQUENCE [LARGE SCALE GENOMIC DNA]</scope>
    <source>
        <strain evidence="2 3">5110</strain>
    </source>
</reference>
<evidence type="ECO:0000256" key="1">
    <source>
        <dbReference type="SAM" id="MobiDB-lite"/>
    </source>
</evidence>
<dbReference type="InterPro" id="IPR010856">
    <property type="entry name" value="Gig2-like"/>
</dbReference>
<dbReference type="Pfam" id="PF07350">
    <property type="entry name" value="Gig2-like"/>
    <property type="match status" value="1"/>
</dbReference>
<evidence type="ECO:0000313" key="2">
    <source>
        <dbReference type="EMBL" id="KIH93852.1"/>
    </source>
</evidence>
<dbReference type="SUPFAM" id="SSF51197">
    <property type="entry name" value="Clavaminate synthase-like"/>
    <property type="match status" value="1"/>
</dbReference>
<dbReference type="VEuPathDB" id="FungiDB:SPBR_05658"/>
<protein>
    <recommendedName>
        <fullName evidence="4">DUF1479 domain protein</fullName>
    </recommendedName>
</protein>
<dbReference type="OrthoDB" id="8249012at2759"/>
<feature type="region of interest" description="Disordered" evidence="1">
    <location>
        <begin position="1"/>
        <end position="35"/>
    </location>
</feature>
<dbReference type="HOGENOM" id="CLU_011148_0_0_1"/>
<dbReference type="PANTHER" id="PTHR30613:SF1">
    <property type="entry name" value="DUF1479 DOMAIN PROTEIN (AFU_ORTHOLOGUE AFUA_5G09280)"/>
    <property type="match status" value="1"/>
</dbReference>
<feature type="compositionally biased region" description="Low complexity" evidence="1">
    <location>
        <begin position="1"/>
        <end position="12"/>
    </location>
</feature>
<organism evidence="2 3">
    <name type="scientific">Sporothrix brasiliensis 5110</name>
    <dbReference type="NCBI Taxonomy" id="1398154"/>
    <lineage>
        <taxon>Eukaryota</taxon>
        <taxon>Fungi</taxon>
        <taxon>Dikarya</taxon>
        <taxon>Ascomycota</taxon>
        <taxon>Pezizomycotina</taxon>
        <taxon>Sordariomycetes</taxon>
        <taxon>Sordariomycetidae</taxon>
        <taxon>Ophiostomatales</taxon>
        <taxon>Ophiostomataceae</taxon>
        <taxon>Sporothrix</taxon>
    </lineage>
</organism>
<dbReference type="Gene3D" id="2.60.120.330">
    <property type="entry name" value="B-lactam Antibiotic, Isopenicillin N Synthase, Chain"/>
    <property type="match status" value="1"/>
</dbReference>
<keyword evidence="3" id="KW-1185">Reference proteome</keyword>
<dbReference type="InterPro" id="IPR027443">
    <property type="entry name" value="IPNS-like_sf"/>
</dbReference>